<feature type="region of interest" description="Disordered" evidence="1">
    <location>
        <begin position="1"/>
        <end position="24"/>
    </location>
</feature>
<dbReference type="VEuPathDB" id="FungiDB:UREG_06615"/>
<keyword evidence="3" id="KW-1185">Reference proteome</keyword>
<sequence length="117" mass="12725">MKDQSADGIGSGAADSTSRNSKDSRAHGYFDLVTTVPIDCSAPCRPHWLQRRAWLRQSIPGRGWLLAVSRSSPRTDAGPSLRLTKTFFLGRGPLCLQETTTFASHIRPASVGSLQVE</sequence>
<protein>
    <submittedName>
        <fullName evidence="2">Uncharacterized protein</fullName>
    </submittedName>
</protein>
<accession>C4JVM3</accession>
<evidence type="ECO:0000256" key="1">
    <source>
        <dbReference type="SAM" id="MobiDB-lite"/>
    </source>
</evidence>
<evidence type="ECO:0000313" key="3">
    <source>
        <dbReference type="Proteomes" id="UP000002058"/>
    </source>
</evidence>
<gene>
    <name evidence="2" type="ORF">UREG_06615</name>
</gene>
<name>C4JVM3_UNCRE</name>
<proteinExistence type="predicted"/>
<evidence type="ECO:0000313" key="2">
    <source>
        <dbReference type="EMBL" id="EEP81750.1"/>
    </source>
</evidence>
<dbReference type="GeneID" id="8438444"/>
<dbReference type="AlphaFoldDB" id="C4JVM3"/>
<dbReference type="Proteomes" id="UP000002058">
    <property type="component" value="Unassembled WGS sequence"/>
</dbReference>
<reference evidence="3" key="1">
    <citation type="journal article" date="2009" name="Genome Res.">
        <title>Comparative genomic analyses of the human fungal pathogens Coccidioides and their relatives.</title>
        <authorList>
            <person name="Sharpton T.J."/>
            <person name="Stajich J.E."/>
            <person name="Rounsley S.D."/>
            <person name="Gardner M.J."/>
            <person name="Wortman J.R."/>
            <person name="Jordar V.S."/>
            <person name="Maiti R."/>
            <person name="Kodira C.D."/>
            <person name="Neafsey D.E."/>
            <person name="Zeng Q."/>
            <person name="Hung C.-Y."/>
            <person name="McMahan C."/>
            <person name="Muszewska A."/>
            <person name="Grynberg M."/>
            <person name="Mandel M.A."/>
            <person name="Kellner E.M."/>
            <person name="Barker B.M."/>
            <person name="Galgiani J.N."/>
            <person name="Orbach M.J."/>
            <person name="Kirkland T.N."/>
            <person name="Cole G.T."/>
            <person name="Henn M.R."/>
            <person name="Birren B.W."/>
            <person name="Taylor J.W."/>
        </authorList>
    </citation>
    <scope>NUCLEOTIDE SEQUENCE [LARGE SCALE GENOMIC DNA]</scope>
    <source>
        <strain evidence="3">UAMH 1704</strain>
    </source>
</reference>
<dbReference type="EMBL" id="CH476618">
    <property type="protein sequence ID" value="EEP81750.1"/>
    <property type="molecule type" value="Genomic_DNA"/>
</dbReference>
<dbReference type="RefSeq" id="XP_002583648.1">
    <property type="nucleotide sequence ID" value="XM_002583602.1"/>
</dbReference>
<dbReference type="HOGENOM" id="CLU_2086581_0_0_1"/>
<dbReference type="KEGG" id="ure:UREG_06615"/>
<dbReference type="InParanoid" id="C4JVM3"/>
<organism evidence="2 3">
    <name type="scientific">Uncinocarpus reesii (strain UAMH 1704)</name>
    <dbReference type="NCBI Taxonomy" id="336963"/>
    <lineage>
        <taxon>Eukaryota</taxon>
        <taxon>Fungi</taxon>
        <taxon>Dikarya</taxon>
        <taxon>Ascomycota</taxon>
        <taxon>Pezizomycotina</taxon>
        <taxon>Eurotiomycetes</taxon>
        <taxon>Eurotiomycetidae</taxon>
        <taxon>Onygenales</taxon>
        <taxon>Onygenaceae</taxon>
        <taxon>Uncinocarpus</taxon>
    </lineage>
</organism>